<dbReference type="SUPFAM" id="SSF56112">
    <property type="entry name" value="Protein kinase-like (PK-like)"/>
    <property type="match status" value="1"/>
</dbReference>
<evidence type="ECO:0000313" key="14">
    <source>
        <dbReference type="Proteomes" id="UP000034410"/>
    </source>
</evidence>
<dbReference type="InterPro" id="IPR032882">
    <property type="entry name" value="SrkA/RdoA"/>
</dbReference>
<comment type="catalytic activity">
    <reaction evidence="11">
        <text>L-seryl-[protein] + ATP = O-phospho-L-seryl-[protein] + ADP + H(+)</text>
        <dbReference type="Rhea" id="RHEA:17989"/>
        <dbReference type="Rhea" id="RHEA-COMP:9863"/>
        <dbReference type="Rhea" id="RHEA-COMP:11604"/>
        <dbReference type="ChEBI" id="CHEBI:15378"/>
        <dbReference type="ChEBI" id="CHEBI:29999"/>
        <dbReference type="ChEBI" id="CHEBI:30616"/>
        <dbReference type="ChEBI" id="CHEBI:83421"/>
        <dbReference type="ChEBI" id="CHEBI:456216"/>
        <dbReference type="EC" id="2.7.11.1"/>
    </reaction>
</comment>
<protein>
    <recommendedName>
        <fullName evidence="11">Stress response kinase A</fullName>
        <ecNumber evidence="11">2.7.11.1</ecNumber>
    </recommendedName>
    <alternativeName>
        <fullName evidence="11">Serine/threonine-protein kinase SrkA</fullName>
    </alternativeName>
</protein>
<comment type="cofactor">
    <cofactor evidence="11">
        <name>Mg(2+)</name>
        <dbReference type="ChEBI" id="CHEBI:18420"/>
    </cofactor>
</comment>
<keyword evidence="2 11" id="KW-0723">Serine/threonine-protein kinase</keyword>
<dbReference type="GO" id="GO:0005524">
    <property type="term" value="F:ATP binding"/>
    <property type="evidence" value="ECO:0007669"/>
    <property type="project" value="UniProtKB-UniRule"/>
</dbReference>
<comment type="similarity">
    <text evidence="11">Belongs to the SrkA/RdoA protein kinase family.</text>
</comment>
<evidence type="ECO:0000259" key="12">
    <source>
        <dbReference type="Pfam" id="PF01636"/>
    </source>
</evidence>
<dbReference type="EMBL" id="CP011412">
    <property type="protein sequence ID" value="AKH20557.1"/>
    <property type="molecule type" value="Genomic_DNA"/>
</dbReference>
<name>A0A0F7JXX3_9GAMM</name>
<reference evidence="13 14" key="1">
    <citation type="journal article" date="2015" name="Genome Announc.">
        <title>Complete Genome Sequence of Sedimenticola thiotaurini Strain SIP-G1, a Polyphosphate- and Polyhydroxyalkanoate-Accumulating Sulfur-Oxidizing Gammaproteobacterium Isolated from Salt Marsh Sediments.</title>
        <authorList>
            <person name="Flood B.E."/>
            <person name="Jones D.S."/>
            <person name="Bailey J.V."/>
        </authorList>
    </citation>
    <scope>NUCLEOTIDE SEQUENCE [LARGE SCALE GENOMIC DNA]</scope>
    <source>
        <strain evidence="13 14">SIP-G1</strain>
    </source>
</reference>
<dbReference type="GO" id="GO:0004674">
    <property type="term" value="F:protein serine/threonine kinase activity"/>
    <property type="evidence" value="ECO:0007669"/>
    <property type="project" value="UniProtKB-UniRule"/>
</dbReference>
<evidence type="ECO:0000256" key="2">
    <source>
        <dbReference type="ARBA" id="ARBA00022527"/>
    </source>
</evidence>
<dbReference type="AlphaFoldDB" id="A0A0F7JXX3"/>
<keyword evidence="3 11" id="KW-0597">Phosphoprotein</keyword>
<keyword evidence="7 11" id="KW-0418">Kinase</keyword>
<dbReference type="GO" id="GO:0000287">
    <property type="term" value="F:magnesium ion binding"/>
    <property type="evidence" value="ECO:0007669"/>
    <property type="project" value="UniProtKB-UniRule"/>
</dbReference>
<keyword evidence="14" id="KW-1185">Reference proteome</keyword>
<keyword evidence="6 11" id="KW-0547">Nucleotide-binding</keyword>
<dbReference type="PATRIC" id="fig|1543721.4.peg.1981"/>
<comment type="subcellular location">
    <subcellularLocation>
        <location evidence="11">Cytoplasm</location>
    </subcellularLocation>
</comment>
<evidence type="ECO:0000256" key="7">
    <source>
        <dbReference type="ARBA" id="ARBA00022777"/>
    </source>
</evidence>
<evidence type="ECO:0000256" key="11">
    <source>
        <dbReference type="HAMAP-Rule" id="MF_01497"/>
    </source>
</evidence>
<feature type="domain" description="Aminoglycoside phosphotransferase" evidence="12">
    <location>
        <begin position="36"/>
        <end position="260"/>
    </location>
</feature>
<dbReference type="PANTHER" id="PTHR39573">
    <property type="entry name" value="STRESS RESPONSE KINASE A"/>
    <property type="match status" value="1"/>
</dbReference>
<dbReference type="InterPro" id="IPR011009">
    <property type="entry name" value="Kinase-like_dom_sf"/>
</dbReference>
<dbReference type="RefSeq" id="WP_046859490.1">
    <property type="nucleotide sequence ID" value="NZ_CP011412.1"/>
</dbReference>
<dbReference type="OrthoDB" id="5392197at2"/>
<evidence type="ECO:0000256" key="1">
    <source>
        <dbReference type="ARBA" id="ARBA00022490"/>
    </source>
</evidence>
<feature type="active site" evidence="11">
    <location>
        <position position="221"/>
    </location>
</feature>
<evidence type="ECO:0000313" key="13">
    <source>
        <dbReference type="EMBL" id="AKH20557.1"/>
    </source>
</evidence>
<dbReference type="Gene3D" id="3.30.200.70">
    <property type="match status" value="1"/>
</dbReference>
<comment type="subunit">
    <text evidence="11">Monomer.</text>
</comment>
<dbReference type="PANTHER" id="PTHR39573:SF1">
    <property type="entry name" value="STRESS RESPONSE KINASE A"/>
    <property type="match status" value="1"/>
</dbReference>
<accession>A0A0F7JXX3</accession>
<evidence type="ECO:0000256" key="5">
    <source>
        <dbReference type="ARBA" id="ARBA00022723"/>
    </source>
</evidence>
<keyword evidence="5 11" id="KW-0479">Metal-binding</keyword>
<comment type="catalytic activity">
    <reaction evidence="11">
        <text>L-threonyl-[protein] + ATP = O-phospho-L-threonyl-[protein] + ADP + H(+)</text>
        <dbReference type="Rhea" id="RHEA:46608"/>
        <dbReference type="Rhea" id="RHEA-COMP:11060"/>
        <dbReference type="Rhea" id="RHEA-COMP:11605"/>
        <dbReference type="ChEBI" id="CHEBI:15378"/>
        <dbReference type="ChEBI" id="CHEBI:30013"/>
        <dbReference type="ChEBI" id="CHEBI:30616"/>
        <dbReference type="ChEBI" id="CHEBI:61977"/>
        <dbReference type="ChEBI" id="CHEBI:456216"/>
        <dbReference type="EC" id="2.7.11.1"/>
    </reaction>
</comment>
<dbReference type="KEGG" id="seds:AAY24_09540"/>
<comment type="function">
    <text evidence="11">A protein kinase that phosphorylates Ser and Thr residues. Probably acts to suppress the effects of stress linked to accumulation of reactive oxygen species. Probably involved in the extracytoplasmic stress response.</text>
</comment>
<organism evidence="13 14">
    <name type="scientific">Sedimenticola thiotaurini</name>
    <dbReference type="NCBI Taxonomy" id="1543721"/>
    <lineage>
        <taxon>Bacteria</taxon>
        <taxon>Pseudomonadati</taxon>
        <taxon>Pseudomonadota</taxon>
        <taxon>Gammaproteobacteria</taxon>
        <taxon>Chromatiales</taxon>
        <taxon>Sedimenticolaceae</taxon>
        <taxon>Sedimenticola</taxon>
    </lineage>
</organism>
<sequence>MSEAETPYADLSPETILCALESVGYQPSGGMLALNSYENRVYQIGMEDSPPLVAKFYRPERWSDASIQEEHDFTLALAADEIPVVPPLQDPAGNTLHHYQGYRFALFPRRGGRWPELENPDNLAWIGRFIARIHLLGAARPFEHRPRIDPDQMGRACAQYLLDEGAIPLELESSYRRITEALQQHIDAAFSATRDCQTIRLHGDCHPGNILWTDQGPHFVDMDDCRSGPAIQDLWMLLSGDRQEMALQLSYIREGYETFRELDSREVALIEPLRTLRMIHYAAWLARRWRDPAFPQAFPWFHTHQYWQSHLGELEQQLRLLDEPPLPLY</sequence>
<evidence type="ECO:0000256" key="4">
    <source>
        <dbReference type="ARBA" id="ARBA00022679"/>
    </source>
</evidence>
<dbReference type="InterPro" id="IPR002575">
    <property type="entry name" value="Aminoglycoside_PTrfase"/>
</dbReference>
<keyword evidence="8 11" id="KW-0067">ATP-binding</keyword>
<dbReference type="Gene3D" id="1.20.1270.170">
    <property type="match status" value="1"/>
</dbReference>
<feature type="active site" description="Proton acceptor" evidence="11">
    <location>
        <position position="204"/>
    </location>
</feature>
<gene>
    <name evidence="11" type="primary">srkA</name>
    <name evidence="13" type="ORF">AAY24_09540</name>
</gene>
<evidence type="ECO:0000256" key="9">
    <source>
        <dbReference type="ARBA" id="ARBA00022842"/>
    </source>
</evidence>
<keyword evidence="1 11" id="KW-0963">Cytoplasm</keyword>
<evidence type="ECO:0000256" key="3">
    <source>
        <dbReference type="ARBA" id="ARBA00022553"/>
    </source>
</evidence>
<dbReference type="NCBIfam" id="NF008738">
    <property type="entry name" value="PRK11768.1"/>
    <property type="match status" value="1"/>
</dbReference>
<dbReference type="EC" id="2.7.11.1" evidence="11"/>
<feature type="binding site" evidence="11">
    <location>
        <position position="209"/>
    </location>
    <ligand>
        <name>Mg(2+)</name>
        <dbReference type="ChEBI" id="CHEBI:18420"/>
    </ligand>
</feature>
<keyword evidence="10 11" id="KW-0346">Stress response</keyword>
<dbReference type="Pfam" id="PF01636">
    <property type="entry name" value="APH"/>
    <property type="match status" value="1"/>
</dbReference>
<keyword evidence="4 11" id="KW-0808">Transferase</keyword>
<dbReference type="HAMAP" id="MF_01497">
    <property type="entry name" value="SrkA_kinase"/>
    <property type="match status" value="1"/>
</dbReference>
<evidence type="ECO:0000256" key="6">
    <source>
        <dbReference type="ARBA" id="ARBA00022741"/>
    </source>
</evidence>
<dbReference type="Proteomes" id="UP000034410">
    <property type="component" value="Chromosome"/>
</dbReference>
<feature type="binding site" evidence="11">
    <location>
        <position position="221"/>
    </location>
    <ligand>
        <name>Mg(2+)</name>
        <dbReference type="ChEBI" id="CHEBI:18420"/>
    </ligand>
</feature>
<proteinExistence type="inferred from homology"/>
<dbReference type="GO" id="GO:0106310">
    <property type="term" value="F:protein serine kinase activity"/>
    <property type="evidence" value="ECO:0007669"/>
    <property type="project" value="RHEA"/>
</dbReference>
<keyword evidence="9 11" id="KW-0460">Magnesium</keyword>
<evidence type="ECO:0000256" key="8">
    <source>
        <dbReference type="ARBA" id="ARBA00022840"/>
    </source>
</evidence>
<dbReference type="GO" id="GO:0005737">
    <property type="term" value="C:cytoplasm"/>
    <property type="evidence" value="ECO:0007669"/>
    <property type="project" value="UniProtKB-SubCell"/>
</dbReference>
<dbReference type="Gene3D" id="1.10.510.10">
    <property type="entry name" value="Transferase(Phosphotransferase) domain 1"/>
    <property type="match status" value="1"/>
</dbReference>
<feature type="site" description="ATP" evidence="11">
    <location>
        <position position="36"/>
    </location>
</feature>
<evidence type="ECO:0000256" key="10">
    <source>
        <dbReference type="ARBA" id="ARBA00023016"/>
    </source>
</evidence>